<feature type="signal peptide" evidence="1">
    <location>
        <begin position="1"/>
        <end position="20"/>
    </location>
</feature>
<proteinExistence type="predicted"/>
<accession>A0A831M7A5</accession>
<evidence type="ECO:0000313" key="2">
    <source>
        <dbReference type="EMBL" id="HAJ5961489.1"/>
    </source>
</evidence>
<keyword evidence="1" id="KW-0732">Signal</keyword>
<organism evidence="2">
    <name type="scientific">Escherichia coli</name>
    <dbReference type="NCBI Taxonomy" id="562"/>
    <lineage>
        <taxon>Bacteria</taxon>
        <taxon>Pseudomonadati</taxon>
        <taxon>Pseudomonadota</taxon>
        <taxon>Gammaproteobacteria</taxon>
        <taxon>Enterobacterales</taxon>
        <taxon>Enterobacteriaceae</taxon>
        <taxon>Escherichia</taxon>
    </lineage>
</organism>
<feature type="non-terminal residue" evidence="2">
    <location>
        <position position="98"/>
    </location>
</feature>
<evidence type="ECO:0008006" key="3">
    <source>
        <dbReference type="Google" id="ProtNLM"/>
    </source>
</evidence>
<feature type="chain" id="PRO_5032402320" description="META domain-containing protein" evidence="1">
    <location>
        <begin position="21"/>
        <end position="98"/>
    </location>
</feature>
<gene>
    <name evidence="2" type="ORF">HMV95_25300</name>
</gene>
<dbReference type="AlphaFoldDB" id="A0A831M7A5"/>
<evidence type="ECO:0000256" key="1">
    <source>
        <dbReference type="SAM" id="SignalP"/>
    </source>
</evidence>
<protein>
    <recommendedName>
        <fullName evidence="3">META domain-containing protein</fullName>
    </recommendedName>
</protein>
<name>A0A831M7A5_ECOLX</name>
<comment type="caution">
    <text evidence="2">The sequence shown here is derived from an EMBL/GenBank/DDBJ whole genome shotgun (WGS) entry which is preliminary data.</text>
</comment>
<reference evidence="2" key="2">
    <citation type="submission" date="2018-12" db="EMBL/GenBank/DDBJ databases">
        <authorList>
            <consortium name="NCBI Pathogen Detection Project"/>
        </authorList>
    </citation>
    <scope>NUCLEOTIDE SEQUENCE</scope>
    <source>
        <strain evidence="2">EuSCAPE_DE065</strain>
    </source>
</reference>
<reference evidence="2" key="1">
    <citation type="journal article" date="2018" name="Genome Biol.">
        <title>SKESA: strategic k-mer extension for scrupulous assemblies.</title>
        <authorList>
            <person name="Souvorov A."/>
            <person name="Agarwala R."/>
            <person name="Lipman D.J."/>
        </authorList>
    </citation>
    <scope>NUCLEOTIDE SEQUENCE [LARGE SCALE GENOMIC DNA]</scope>
    <source>
        <strain evidence="2">EuSCAPE_DE065</strain>
    </source>
</reference>
<sequence length="98" mass="10439">MNTRTLFPLLFTVASFSASAGNWAVKNGWCQTMTEDGQALVMLKNGTIGITGLMQGCPNGVQTLLGSRISINGNLIPTSQMCNQQTGFRAVEVEAEQA</sequence>
<dbReference type="Proteomes" id="UP000846355">
    <property type="component" value="Unassembled WGS sequence"/>
</dbReference>
<dbReference type="EMBL" id="DABHXT010000122">
    <property type="protein sequence ID" value="HAJ5961489.1"/>
    <property type="molecule type" value="Genomic_DNA"/>
</dbReference>